<keyword evidence="2" id="KW-1185">Reference proteome</keyword>
<accession>A0A9K3CY75</accession>
<dbReference type="AlphaFoldDB" id="A0A9K3CY75"/>
<sequence length="133" mass="14331">MLGGQLSNDEVAFALYVLALIYGGPPPCPTGPVHGYHTLNRDPPLAVPPFVLSVQRSARIAALVLARVHEGSSFMARVHEGSSFMARFSDQGRAAGFVSDQSVDPCFLALALLKQYKIDVSQRLEGARVMYAV</sequence>
<comment type="caution">
    <text evidence="1">The sequence shown here is derived from an EMBL/GenBank/DDBJ whole genome shotgun (WGS) entry which is preliminary data.</text>
</comment>
<proteinExistence type="predicted"/>
<gene>
    <name evidence="1" type="ORF">KIPB_005985</name>
</gene>
<organism evidence="1 2">
    <name type="scientific">Kipferlia bialata</name>
    <dbReference type="NCBI Taxonomy" id="797122"/>
    <lineage>
        <taxon>Eukaryota</taxon>
        <taxon>Metamonada</taxon>
        <taxon>Carpediemonas-like organisms</taxon>
        <taxon>Kipferlia</taxon>
    </lineage>
</organism>
<evidence type="ECO:0000313" key="1">
    <source>
        <dbReference type="EMBL" id="GIQ84488.1"/>
    </source>
</evidence>
<name>A0A9K3CY75_9EUKA</name>
<protein>
    <submittedName>
        <fullName evidence="1">Uncharacterized protein</fullName>
    </submittedName>
</protein>
<dbReference type="Proteomes" id="UP000265618">
    <property type="component" value="Unassembled WGS sequence"/>
</dbReference>
<evidence type="ECO:0000313" key="2">
    <source>
        <dbReference type="Proteomes" id="UP000265618"/>
    </source>
</evidence>
<dbReference type="EMBL" id="BDIP01001478">
    <property type="protein sequence ID" value="GIQ84488.1"/>
    <property type="molecule type" value="Genomic_DNA"/>
</dbReference>
<reference evidence="1 2" key="1">
    <citation type="journal article" date="2018" name="PLoS ONE">
        <title>The draft genome of Kipferlia bialata reveals reductive genome evolution in fornicate parasites.</title>
        <authorList>
            <person name="Tanifuji G."/>
            <person name="Takabayashi S."/>
            <person name="Kume K."/>
            <person name="Takagi M."/>
            <person name="Nakayama T."/>
            <person name="Kamikawa R."/>
            <person name="Inagaki Y."/>
            <person name="Hashimoto T."/>
        </authorList>
    </citation>
    <scope>NUCLEOTIDE SEQUENCE [LARGE SCALE GENOMIC DNA]</scope>
    <source>
        <strain evidence="1">NY0173</strain>
    </source>
</reference>